<dbReference type="AlphaFoldDB" id="A0A7N2R5C9"/>
<dbReference type="InterPro" id="IPR004367">
    <property type="entry name" value="Cyclin_C-dom"/>
</dbReference>
<evidence type="ECO:0000313" key="3">
    <source>
        <dbReference type="Proteomes" id="UP000594261"/>
    </source>
</evidence>
<dbReference type="InParanoid" id="A0A7N2R5C9"/>
<reference evidence="2" key="2">
    <citation type="submission" date="2021-01" db="UniProtKB">
        <authorList>
            <consortium name="EnsemblPlants"/>
        </authorList>
    </citation>
    <scope>IDENTIFICATION</scope>
</reference>
<dbReference type="Pfam" id="PF02984">
    <property type="entry name" value="Cyclin_C"/>
    <property type="match status" value="1"/>
</dbReference>
<dbReference type="EnsemblPlants" id="QL05p066425:mrna">
    <property type="protein sequence ID" value="QL05p066425:mrna:CDS:2"/>
    <property type="gene ID" value="QL05p066425"/>
</dbReference>
<organism evidence="2 3">
    <name type="scientific">Quercus lobata</name>
    <name type="common">Valley oak</name>
    <dbReference type="NCBI Taxonomy" id="97700"/>
    <lineage>
        <taxon>Eukaryota</taxon>
        <taxon>Viridiplantae</taxon>
        <taxon>Streptophyta</taxon>
        <taxon>Embryophyta</taxon>
        <taxon>Tracheophyta</taxon>
        <taxon>Spermatophyta</taxon>
        <taxon>Magnoliopsida</taxon>
        <taxon>eudicotyledons</taxon>
        <taxon>Gunneridae</taxon>
        <taxon>Pentapetalae</taxon>
        <taxon>rosids</taxon>
        <taxon>fabids</taxon>
        <taxon>Fagales</taxon>
        <taxon>Fagaceae</taxon>
        <taxon>Quercus</taxon>
    </lineage>
</organism>
<dbReference type="InterPro" id="IPR036915">
    <property type="entry name" value="Cyclin-like_sf"/>
</dbReference>
<evidence type="ECO:0000259" key="1">
    <source>
        <dbReference type="Pfam" id="PF02984"/>
    </source>
</evidence>
<sequence>MELLVLSLLDWKMNPVTPLSFMNHIIKMVPMGDHRHLEFSALFKHRVLSLLSDFKLVHYRPSVISAAVTLHVMKHMDFGGENLDSCKNELCGILQFNKEKLEACYQLIRTSLANGNNY</sequence>
<protein>
    <recommendedName>
        <fullName evidence="1">Cyclin C-terminal domain-containing protein</fullName>
    </recommendedName>
</protein>
<dbReference type="SUPFAM" id="SSF47954">
    <property type="entry name" value="Cyclin-like"/>
    <property type="match status" value="1"/>
</dbReference>
<dbReference type="Gramene" id="QL05p066425:mrna">
    <property type="protein sequence ID" value="QL05p066425:mrna:CDS:2"/>
    <property type="gene ID" value="QL05p066425"/>
</dbReference>
<proteinExistence type="predicted"/>
<keyword evidence="3" id="KW-1185">Reference proteome</keyword>
<feature type="domain" description="Cyclin C-terminal" evidence="1">
    <location>
        <begin position="16"/>
        <end position="114"/>
    </location>
</feature>
<name>A0A7N2R5C9_QUELO</name>
<reference evidence="2 3" key="1">
    <citation type="journal article" date="2016" name="G3 (Bethesda)">
        <title>First Draft Assembly and Annotation of the Genome of a California Endemic Oak Quercus lobata Nee (Fagaceae).</title>
        <authorList>
            <person name="Sork V.L."/>
            <person name="Fitz-Gibbon S.T."/>
            <person name="Puiu D."/>
            <person name="Crepeau M."/>
            <person name="Gugger P.F."/>
            <person name="Sherman R."/>
            <person name="Stevens K."/>
            <person name="Langley C.H."/>
            <person name="Pellegrini M."/>
            <person name="Salzberg S.L."/>
        </authorList>
    </citation>
    <scope>NUCLEOTIDE SEQUENCE [LARGE SCALE GENOMIC DNA]</scope>
    <source>
        <strain evidence="2 3">cv. SW786</strain>
    </source>
</reference>
<dbReference type="Gene3D" id="1.10.472.10">
    <property type="entry name" value="Cyclin-like"/>
    <property type="match status" value="1"/>
</dbReference>
<dbReference type="CDD" id="cd20544">
    <property type="entry name" value="CYCLIN_AtCycD-like_rpt2"/>
    <property type="match status" value="1"/>
</dbReference>
<dbReference type="EMBL" id="LRBV02000005">
    <property type="status" value="NOT_ANNOTATED_CDS"/>
    <property type="molecule type" value="Genomic_DNA"/>
</dbReference>
<evidence type="ECO:0000313" key="2">
    <source>
        <dbReference type="EnsemblPlants" id="QL05p066425:mrna:CDS:2"/>
    </source>
</evidence>
<dbReference type="Proteomes" id="UP000594261">
    <property type="component" value="Chromosome 5"/>
</dbReference>
<accession>A0A7N2R5C9</accession>